<accession>A0AAD9SZV9</accession>
<feature type="compositionally biased region" description="Pro residues" evidence="1">
    <location>
        <begin position="102"/>
        <end position="117"/>
    </location>
</feature>
<feature type="region of interest" description="Disordered" evidence="1">
    <location>
        <begin position="94"/>
        <end position="160"/>
    </location>
</feature>
<dbReference type="Proteomes" id="UP001285354">
    <property type="component" value="Unassembled WGS sequence"/>
</dbReference>
<keyword evidence="3" id="KW-1185">Reference proteome</keyword>
<sequence>MSLAALVPSHTGKSIYSTPPQSPNATYVYNPFVNLEDLLAIEKEADKKDVQHVNGHHVPTQQHANDRAERNVKPEVLDKPAGREFPLFSVAVAEKEKEKELPPPPLPARPSSQPPDAAPVHDPKAPPELPARKKAVPSEQRFSVPPAVHEDKKERGSLKYTRDPQTLMAYLIPLPKPKYSANEEILPERFLVYTPPQPHLLKPAEGVKEPKKNWCKRKLQGEVQKAEKYDGKTLSWRGLHSKTTKAVVWALHRIKATDIVFLGRIRNKDVDEIVLVYPSWATQTIPEVHSEFIARVDRAKKRASKEAAISTILLPITLVIDTIAVVIWPFGGLFEVDAVWAYASIKGWNTSRVITKRLGLRDSRFGKYGGTERDLRLRFHEDAQVDVLRRSLAHACHKRNPQMFPSAGVPPTDTEIRNAIGWTPLVRGSTGGARVDGETGWDDEEWQKAAFGADFRATMERGAISWDHWCKKFEKKPEKMLKK</sequence>
<dbReference type="EMBL" id="JAUBYV010000006">
    <property type="protein sequence ID" value="KAK2626144.1"/>
    <property type="molecule type" value="Genomic_DNA"/>
</dbReference>
<comment type="caution">
    <text evidence="2">The sequence shown here is derived from an EMBL/GenBank/DDBJ whole genome shotgun (WGS) entry which is preliminary data.</text>
</comment>
<feature type="compositionally biased region" description="Basic and acidic residues" evidence="1">
    <location>
        <begin position="148"/>
        <end position="160"/>
    </location>
</feature>
<evidence type="ECO:0000313" key="3">
    <source>
        <dbReference type="Proteomes" id="UP001285354"/>
    </source>
</evidence>
<evidence type="ECO:0008006" key="4">
    <source>
        <dbReference type="Google" id="ProtNLM"/>
    </source>
</evidence>
<evidence type="ECO:0000256" key="1">
    <source>
        <dbReference type="SAM" id="MobiDB-lite"/>
    </source>
</evidence>
<evidence type="ECO:0000313" key="2">
    <source>
        <dbReference type="EMBL" id="KAK2626144.1"/>
    </source>
</evidence>
<feature type="region of interest" description="Disordered" evidence="1">
    <location>
        <begin position="46"/>
        <end position="80"/>
    </location>
</feature>
<proteinExistence type="predicted"/>
<reference evidence="2" key="1">
    <citation type="submission" date="2023-06" db="EMBL/GenBank/DDBJ databases">
        <title>Draft genome of Marssonina rosae.</title>
        <authorList>
            <person name="Cheng Q."/>
        </authorList>
    </citation>
    <scope>NUCLEOTIDE SEQUENCE</scope>
    <source>
        <strain evidence="2">R4</strain>
    </source>
</reference>
<feature type="compositionally biased region" description="Polar residues" evidence="1">
    <location>
        <begin position="11"/>
        <end position="23"/>
    </location>
</feature>
<feature type="compositionally biased region" description="Basic and acidic residues" evidence="1">
    <location>
        <begin position="64"/>
        <end position="80"/>
    </location>
</feature>
<name>A0AAD9SZV9_9HELO</name>
<dbReference type="AlphaFoldDB" id="A0AAD9SZV9"/>
<feature type="region of interest" description="Disordered" evidence="1">
    <location>
        <begin position="1"/>
        <end position="23"/>
    </location>
</feature>
<protein>
    <recommendedName>
        <fullName evidence="4">Secreted protein</fullName>
    </recommendedName>
</protein>
<organism evidence="2 3">
    <name type="scientific">Diplocarpon rosae</name>
    <dbReference type="NCBI Taxonomy" id="946125"/>
    <lineage>
        <taxon>Eukaryota</taxon>
        <taxon>Fungi</taxon>
        <taxon>Dikarya</taxon>
        <taxon>Ascomycota</taxon>
        <taxon>Pezizomycotina</taxon>
        <taxon>Leotiomycetes</taxon>
        <taxon>Helotiales</taxon>
        <taxon>Drepanopezizaceae</taxon>
        <taxon>Diplocarpon</taxon>
    </lineage>
</organism>
<gene>
    <name evidence="2" type="ORF">QTJ16_004406</name>
</gene>